<sequence length="389" mass="40489">MDEPAVTFRPRARLTRMAPRTASEGPVRAASSTPPPRHPWRLRAGTLVTDRGGGEVQLGTDPRWSVVLTGLSPAEVGWVCEASVRRHRSLDQAARRHGLDPDRRARLEDLLVRCGHLVPAGGREQAPPAAGADDAAVLGALRPDDSGAATLAARSGRGVGLAGLGRIGAAVAEHLATAGVGTLVLDDRVPVQVVDLGIGGYEQADVGRPRERCLADRLGARHPGVRVSGAFDDAAPPDVVVVVEAHAADPARYERLLGAGVAHLPVVVREADVALGPFVLPGVSACVGCEERHAADADDRWPAMARVLRAADDRRAPQETTLAACAAALAAGQVLAYLDGSRPATSGAVLEIALPEAVPRLRQVAPHPGCGCTRVPRELGPVRASPPPR</sequence>
<keyword evidence="4" id="KW-1185">Reference proteome</keyword>
<feature type="domain" description="THIF-type NAD/FAD binding fold" evidence="2">
    <location>
        <begin position="159"/>
        <end position="370"/>
    </location>
</feature>
<dbReference type="EMBL" id="BAAAPM010000003">
    <property type="protein sequence ID" value="GAA1713414.1"/>
    <property type="molecule type" value="Genomic_DNA"/>
</dbReference>
<organism evidence="3 4">
    <name type="scientific">Isoptericola hypogeus</name>
    <dbReference type="NCBI Taxonomy" id="300179"/>
    <lineage>
        <taxon>Bacteria</taxon>
        <taxon>Bacillati</taxon>
        <taxon>Actinomycetota</taxon>
        <taxon>Actinomycetes</taxon>
        <taxon>Micrococcales</taxon>
        <taxon>Promicromonosporaceae</taxon>
        <taxon>Isoptericola</taxon>
    </lineage>
</organism>
<proteinExistence type="predicted"/>
<evidence type="ECO:0000256" key="1">
    <source>
        <dbReference type="SAM" id="MobiDB-lite"/>
    </source>
</evidence>
<dbReference type="InterPro" id="IPR000594">
    <property type="entry name" value="ThiF_NAD_FAD-bd"/>
</dbReference>
<evidence type="ECO:0000259" key="2">
    <source>
        <dbReference type="Pfam" id="PF00899"/>
    </source>
</evidence>
<evidence type="ECO:0000313" key="4">
    <source>
        <dbReference type="Proteomes" id="UP001501138"/>
    </source>
</evidence>
<name>A0ABN2IWY0_9MICO</name>
<dbReference type="Pfam" id="PF00899">
    <property type="entry name" value="ThiF"/>
    <property type="match status" value="1"/>
</dbReference>
<evidence type="ECO:0000313" key="3">
    <source>
        <dbReference type="EMBL" id="GAA1713414.1"/>
    </source>
</evidence>
<gene>
    <name evidence="3" type="ORF">GCM10009809_06990</name>
</gene>
<protein>
    <recommendedName>
        <fullName evidence="2">THIF-type NAD/FAD binding fold domain-containing protein</fullName>
    </recommendedName>
</protein>
<reference evidence="3 4" key="1">
    <citation type="journal article" date="2019" name="Int. J. Syst. Evol. Microbiol.">
        <title>The Global Catalogue of Microorganisms (GCM) 10K type strain sequencing project: providing services to taxonomists for standard genome sequencing and annotation.</title>
        <authorList>
            <consortium name="The Broad Institute Genomics Platform"/>
            <consortium name="The Broad Institute Genome Sequencing Center for Infectious Disease"/>
            <person name="Wu L."/>
            <person name="Ma J."/>
        </authorList>
    </citation>
    <scope>NUCLEOTIDE SEQUENCE [LARGE SCALE GENOMIC DNA]</scope>
    <source>
        <strain evidence="3 4">JCM 15589</strain>
    </source>
</reference>
<comment type="caution">
    <text evidence="3">The sequence shown here is derived from an EMBL/GenBank/DDBJ whole genome shotgun (WGS) entry which is preliminary data.</text>
</comment>
<dbReference type="SUPFAM" id="SSF69572">
    <property type="entry name" value="Activating enzymes of the ubiquitin-like proteins"/>
    <property type="match status" value="1"/>
</dbReference>
<feature type="region of interest" description="Disordered" evidence="1">
    <location>
        <begin position="1"/>
        <end position="41"/>
    </location>
</feature>
<dbReference type="Proteomes" id="UP001501138">
    <property type="component" value="Unassembled WGS sequence"/>
</dbReference>
<dbReference type="InterPro" id="IPR035985">
    <property type="entry name" value="Ubiquitin-activating_enz"/>
</dbReference>
<dbReference type="Gene3D" id="3.40.50.720">
    <property type="entry name" value="NAD(P)-binding Rossmann-like Domain"/>
    <property type="match status" value="1"/>
</dbReference>
<accession>A0ABN2IWY0</accession>